<evidence type="ECO:0000313" key="2">
    <source>
        <dbReference type="EMBL" id="CEM09087.1"/>
    </source>
</evidence>
<dbReference type="VEuPathDB" id="CryptoDB:Cvel_15793"/>
<gene>
    <name evidence="2" type="ORF">Cvel_15793</name>
</gene>
<organism evidence="2">
    <name type="scientific">Chromera velia CCMP2878</name>
    <dbReference type="NCBI Taxonomy" id="1169474"/>
    <lineage>
        <taxon>Eukaryota</taxon>
        <taxon>Sar</taxon>
        <taxon>Alveolata</taxon>
        <taxon>Colpodellida</taxon>
        <taxon>Chromeraceae</taxon>
        <taxon>Chromera</taxon>
    </lineage>
</organism>
<feature type="compositionally biased region" description="Polar residues" evidence="1">
    <location>
        <begin position="1028"/>
        <end position="1045"/>
    </location>
</feature>
<feature type="compositionally biased region" description="Basic and acidic residues" evidence="1">
    <location>
        <begin position="880"/>
        <end position="898"/>
    </location>
</feature>
<feature type="region of interest" description="Disordered" evidence="1">
    <location>
        <begin position="509"/>
        <end position="565"/>
    </location>
</feature>
<evidence type="ECO:0000256" key="1">
    <source>
        <dbReference type="SAM" id="MobiDB-lite"/>
    </source>
</evidence>
<feature type="region of interest" description="Disordered" evidence="1">
    <location>
        <begin position="880"/>
        <end position="991"/>
    </location>
</feature>
<feature type="region of interest" description="Disordered" evidence="1">
    <location>
        <begin position="327"/>
        <end position="346"/>
    </location>
</feature>
<feature type="region of interest" description="Disordered" evidence="1">
    <location>
        <begin position="364"/>
        <end position="398"/>
    </location>
</feature>
<feature type="compositionally biased region" description="Basic and acidic residues" evidence="1">
    <location>
        <begin position="689"/>
        <end position="705"/>
    </location>
</feature>
<feature type="compositionally biased region" description="Low complexity" evidence="1">
    <location>
        <begin position="529"/>
        <end position="538"/>
    </location>
</feature>
<protein>
    <submittedName>
        <fullName evidence="2">Uncharacterized protein</fullName>
    </submittedName>
</protein>
<feature type="compositionally biased region" description="Low complexity" evidence="1">
    <location>
        <begin position="545"/>
        <end position="555"/>
    </location>
</feature>
<dbReference type="AlphaFoldDB" id="A0A0G4F8L4"/>
<feature type="region of interest" description="Disordered" evidence="1">
    <location>
        <begin position="464"/>
        <end position="489"/>
    </location>
</feature>
<feature type="region of interest" description="Disordered" evidence="1">
    <location>
        <begin position="80"/>
        <end position="136"/>
    </location>
</feature>
<feature type="compositionally biased region" description="Basic and acidic residues" evidence="1">
    <location>
        <begin position="717"/>
        <end position="744"/>
    </location>
</feature>
<feature type="region of interest" description="Disordered" evidence="1">
    <location>
        <begin position="653"/>
        <end position="744"/>
    </location>
</feature>
<accession>A0A0G4F8L4</accession>
<name>A0A0G4F8L4_9ALVE</name>
<feature type="compositionally biased region" description="Polar residues" evidence="1">
    <location>
        <begin position="653"/>
        <end position="673"/>
    </location>
</feature>
<feature type="compositionally biased region" description="Polar residues" evidence="1">
    <location>
        <begin position="908"/>
        <end position="923"/>
    </location>
</feature>
<feature type="compositionally biased region" description="Basic and acidic residues" evidence="1">
    <location>
        <begin position="473"/>
        <end position="489"/>
    </location>
</feature>
<reference evidence="2" key="1">
    <citation type="submission" date="2014-11" db="EMBL/GenBank/DDBJ databases">
        <authorList>
            <person name="Otto D Thomas"/>
            <person name="Naeem Raeece"/>
        </authorList>
    </citation>
    <scope>NUCLEOTIDE SEQUENCE</scope>
</reference>
<feature type="compositionally biased region" description="Basic and acidic residues" evidence="1">
    <location>
        <begin position="954"/>
        <end position="976"/>
    </location>
</feature>
<feature type="compositionally biased region" description="Polar residues" evidence="1">
    <location>
        <begin position="80"/>
        <end position="91"/>
    </location>
</feature>
<proteinExistence type="predicted"/>
<feature type="compositionally biased region" description="Polar residues" evidence="1">
    <location>
        <begin position="931"/>
        <end position="942"/>
    </location>
</feature>
<feature type="region of interest" description="Disordered" evidence="1">
    <location>
        <begin position="1100"/>
        <end position="1121"/>
    </location>
</feature>
<feature type="compositionally biased region" description="Acidic residues" evidence="1">
    <location>
        <begin position="977"/>
        <end position="991"/>
    </location>
</feature>
<feature type="compositionally biased region" description="Basic and acidic residues" evidence="1">
    <location>
        <begin position="119"/>
        <end position="128"/>
    </location>
</feature>
<feature type="compositionally biased region" description="Polar residues" evidence="1">
    <location>
        <begin position="1061"/>
        <end position="1073"/>
    </location>
</feature>
<feature type="region of interest" description="Disordered" evidence="1">
    <location>
        <begin position="1028"/>
        <end position="1083"/>
    </location>
</feature>
<dbReference type="EMBL" id="CDMZ01000204">
    <property type="protein sequence ID" value="CEM09087.1"/>
    <property type="molecule type" value="Genomic_DNA"/>
</dbReference>
<sequence>MCVYVQHCAHLSATVGTLQEEKGHLEKSLEVALSHLKALGGDLSFLQPPLYNLKGIPQNNNQQCASPSDAKGLKGSFLSAKTNQKNPQDGNPSPAVHPSRAGEGLHPTEYQGSLEEEQINSHRGRETAARPPAVSQGCYKQAKNGEKGAALIPQSSVQSWESRSRSSLGSFCVGGQGHSEGFFPMSRTNQQKSLQHEVENGRVRYPIQLGETINSHTEVQTGRRDERERGFLECEREREREREENGERETRGRWAERERERERWGCDLFPSARECVPSYDHSSHPLVSDGKSTAVPTQAKAKTEGEVRGITSCQLTSPVSLLSPPASLSATLTPSTSAQRGVLSAESEERENCTRFDLTSCKWKGGDREQREGSVAKEKEKVTDPRSRSLHKPGEHISVTREQNNILKEHHSPHLSLPLPSSLLSPTHFPSSTLSPPSSCCTRKCRLHLQPPVLDQGVHPVRVAEPGCSTDNHNQRTWEREKERERGHQNRLPLVDERADFIETFGDLQGSTPVFETPSGDLRGRLGVPAAGSPCSSLPLPPLPCSSSSPPRGSSPLPPPLQNRKGDCILFFNQTARQGGAQEGEGKGAKHGECSFEAVDELDRVLERFSRDREAQHVGRGYAWEKGSSTHTLHQSLCLTTSQNPKERVETSVATQRGLNLQSLDDGSRSHWTNPPGCPPGIQNSSVLLEKEENKKQNSQNDKKSCSVVVSPEGDYGNERREAASLREENEERSESGKQTYTREETNQMRANHAQKHLYEAASLQSKTISPQVLTGSCTFQRQQGKCAAERDTQREGVRLCEAAGEGERGSAFPSAPPSSAGWTCFDHADRICSPVSESVGVGVGVRKTSLGGVSAERDPERRGGSRIAGVSAVVRRAFEKESAPSETLDKSVERAQDEEASLEYPDTAQTSSKRENTCPQTHWQDRLRSSQHFPSEESLYSEQKEPLGPPKRCAWEEREQMKRQQDETREKKREETVDEEGTFEIDDDVPLDAPGCRSALSPSRISLMSSSVLRRHFLSFTVATQHPDTDANTELGSKRPSTCHTARAAPSPSQAGAPEGNSNNRLPSLPQTSERDRQSGWVSSLLPLNRPRFLLTNMADKDDSRFQNNEKPNSYPIGQSDHARQSVFGYQWQSETKAPEAASRLCCERKATKKDKDDWLFELTALEVRRMIAEDK</sequence>
<feature type="compositionally biased region" description="Low complexity" evidence="1">
    <location>
        <begin position="327"/>
        <end position="338"/>
    </location>
</feature>